<feature type="compositionally biased region" description="Basic and acidic residues" evidence="5">
    <location>
        <begin position="429"/>
        <end position="442"/>
    </location>
</feature>
<feature type="compositionally biased region" description="Basic and acidic residues" evidence="5">
    <location>
        <begin position="324"/>
        <end position="344"/>
    </location>
</feature>
<dbReference type="SMART" id="SM00132">
    <property type="entry name" value="LIM"/>
    <property type="match status" value="1"/>
</dbReference>
<feature type="region of interest" description="Disordered" evidence="5">
    <location>
        <begin position="1"/>
        <end position="212"/>
    </location>
</feature>
<accession>A0A9W9ZD37</accession>
<evidence type="ECO:0000256" key="4">
    <source>
        <dbReference type="PROSITE-ProRule" id="PRU00125"/>
    </source>
</evidence>
<dbReference type="EMBL" id="MU826357">
    <property type="protein sequence ID" value="KAJ7379516.1"/>
    <property type="molecule type" value="Genomic_DNA"/>
</dbReference>
<dbReference type="InterPro" id="IPR001781">
    <property type="entry name" value="Znf_LIM"/>
</dbReference>
<evidence type="ECO:0000256" key="5">
    <source>
        <dbReference type="SAM" id="MobiDB-lite"/>
    </source>
</evidence>
<feature type="domain" description="LIM zinc-binding" evidence="6">
    <location>
        <begin position="763"/>
        <end position="823"/>
    </location>
</feature>
<sequence length="824" mass="91310">MAEGGLKGSRSAEGLDKPDKPGKLSSDLLNKFESDPSLACPQPVSRLSAQSFTSSSEEIATSQENLKSAKTSVRINVPDKNEDRFSPSSGDEDILSDDEVGRDKKEKKENPNGRHYRPTYLVSKHEEDDSLRNRTKSEPSLVEAKTKSPLAAIEVYERRNTVDNPVQRTKSDPSRQSLGKLLKNVQNKREDNISEEPAMSSDERESQADSVSAGLDWSVISSDSGTEAAVSFENLPSASSLEGLQAAHDRIKKFRCYQYNNFRGLEISDEQSKDKVVADIKAKASDILAKVRNSPKLSEKRIENDGGTSDELVPEIVGEKEGRIQTERENNQQGAEERIKEMDNKSNVVNKENEVQTKLNVQIENKEESNLKEKVLKELNIKKDVSRPLLEMSRRCESLKHFGAKDKSEKSTMKSPLRRGFSLNSIEQSDDKLEEKNGDRLKLSKLMQSEKPNKSESSLKDNSNDSQNSAEKMSHANVSEMESKVSMHSSLVKGLDADKAHAGAKLRENAYEKDKTPGQPAWIELANTRSKRLSHLLDDNKDNQESLNVDSDSSSAPTSRTDNKGDDSNPPLKEKPKIPTKPVGLTNKKSPPDAVHSRSQTFSSESIKKTPPDAVHSRSQTLSSESIKKTPPDAVHSRSQTLSSESIKKTPPDAVHSRSQTLSSESIKKTPPDAVHSRSQTLSSESIKKTPPDAVHSRSQTFSSESIKKSPPDAVHSRSQTFSSEAENNVLFRKSFSEEETKETNQDKALCQLSTTGRNVQLDKCVVCGRTVYQMEKCKFDSSVLHRQCIKCSVCKRLLTVGNFVIAESKVYCKPHGQAVTVSL</sequence>
<dbReference type="OrthoDB" id="1679758at2759"/>
<dbReference type="GO" id="GO:0046872">
    <property type="term" value="F:metal ion binding"/>
    <property type="evidence" value="ECO:0007669"/>
    <property type="project" value="UniProtKB-KW"/>
</dbReference>
<feature type="compositionally biased region" description="Basic and acidic residues" evidence="5">
    <location>
        <begin position="382"/>
        <end position="412"/>
    </location>
</feature>
<reference evidence="7" key="1">
    <citation type="submission" date="2023-01" db="EMBL/GenBank/DDBJ databases">
        <title>Genome assembly of the deep-sea coral Lophelia pertusa.</title>
        <authorList>
            <person name="Herrera S."/>
            <person name="Cordes E."/>
        </authorList>
    </citation>
    <scope>NUCLEOTIDE SEQUENCE</scope>
    <source>
        <strain evidence="7">USNM1676648</strain>
        <tissue evidence="7">Polyp</tissue>
    </source>
</reference>
<feature type="region of interest" description="Disordered" evidence="5">
    <location>
        <begin position="324"/>
        <end position="353"/>
    </location>
</feature>
<feature type="compositionally biased region" description="Basic and acidic residues" evidence="5">
    <location>
        <begin position="451"/>
        <end position="463"/>
    </location>
</feature>
<evidence type="ECO:0000259" key="6">
    <source>
        <dbReference type="PROSITE" id="PS50023"/>
    </source>
</evidence>
<protein>
    <recommendedName>
        <fullName evidence="6">LIM zinc-binding domain-containing protein</fullName>
    </recommendedName>
</protein>
<feature type="compositionally biased region" description="Basic and acidic residues" evidence="5">
    <location>
        <begin position="535"/>
        <end position="544"/>
    </location>
</feature>
<dbReference type="CDD" id="cd09358">
    <property type="entry name" value="LIM_Mical_like"/>
    <property type="match status" value="1"/>
</dbReference>
<proteinExistence type="predicted"/>
<evidence type="ECO:0000256" key="1">
    <source>
        <dbReference type="ARBA" id="ARBA00022723"/>
    </source>
</evidence>
<organism evidence="7 8">
    <name type="scientific">Desmophyllum pertusum</name>
    <dbReference type="NCBI Taxonomy" id="174260"/>
    <lineage>
        <taxon>Eukaryota</taxon>
        <taxon>Metazoa</taxon>
        <taxon>Cnidaria</taxon>
        <taxon>Anthozoa</taxon>
        <taxon>Hexacorallia</taxon>
        <taxon>Scleractinia</taxon>
        <taxon>Caryophylliina</taxon>
        <taxon>Caryophylliidae</taxon>
        <taxon>Desmophyllum</taxon>
    </lineage>
</organism>
<dbReference type="Pfam" id="PF00412">
    <property type="entry name" value="LIM"/>
    <property type="match status" value="1"/>
</dbReference>
<feature type="compositionally biased region" description="Basic and acidic residues" evidence="5">
    <location>
        <begin position="13"/>
        <end position="22"/>
    </location>
</feature>
<keyword evidence="3 4" id="KW-0440">LIM domain</keyword>
<feature type="compositionally biased region" description="Basic and acidic residues" evidence="5">
    <location>
        <begin position="495"/>
        <end position="516"/>
    </location>
</feature>
<feature type="compositionally biased region" description="Basic and acidic residues" evidence="5">
    <location>
        <begin position="561"/>
        <end position="577"/>
    </location>
</feature>
<dbReference type="PANTHER" id="PTHR24206">
    <property type="entry name" value="OS06G0237300 PROTEIN"/>
    <property type="match status" value="1"/>
</dbReference>
<evidence type="ECO:0000313" key="8">
    <source>
        <dbReference type="Proteomes" id="UP001163046"/>
    </source>
</evidence>
<feature type="compositionally biased region" description="Basic and acidic residues" evidence="5">
    <location>
        <begin position="123"/>
        <end position="137"/>
    </location>
</feature>
<evidence type="ECO:0000256" key="2">
    <source>
        <dbReference type="ARBA" id="ARBA00022833"/>
    </source>
</evidence>
<dbReference type="PROSITE" id="PS50023">
    <property type="entry name" value="LIM_DOMAIN_2"/>
    <property type="match status" value="1"/>
</dbReference>
<keyword evidence="2 4" id="KW-0862">Zinc</keyword>
<feature type="region of interest" description="Disordered" evidence="5">
    <location>
        <begin position="382"/>
        <end position="722"/>
    </location>
</feature>
<dbReference type="Proteomes" id="UP001163046">
    <property type="component" value="Unassembled WGS sequence"/>
</dbReference>
<name>A0A9W9ZD37_9CNID</name>
<feature type="compositionally biased region" description="Polar residues" evidence="5">
    <location>
        <begin position="545"/>
        <end position="560"/>
    </location>
</feature>
<feature type="compositionally biased region" description="Polar residues" evidence="5">
    <location>
        <begin position="45"/>
        <end position="74"/>
    </location>
</feature>
<dbReference type="Gene3D" id="2.10.110.10">
    <property type="entry name" value="Cysteine Rich Protein"/>
    <property type="match status" value="1"/>
</dbReference>
<keyword evidence="1 4" id="KW-0479">Metal-binding</keyword>
<evidence type="ECO:0000256" key="3">
    <source>
        <dbReference type="ARBA" id="ARBA00023038"/>
    </source>
</evidence>
<dbReference type="AlphaFoldDB" id="A0A9W9ZD37"/>
<gene>
    <name evidence="7" type="ORF">OS493_015307</name>
</gene>
<evidence type="ECO:0000313" key="7">
    <source>
        <dbReference type="EMBL" id="KAJ7379516.1"/>
    </source>
</evidence>
<feature type="compositionally biased region" description="Basic and acidic residues" evidence="5">
    <location>
        <begin position="99"/>
        <end position="112"/>
    </location>
</feature>
<comment type="caution">
    <text evidence="7">The sequence shown here is derived from an EMBL/GenBank/DDBJ whole genome shotgun (WGS) entry which is preliminary data.</text>
</comment>
<keyword evidence="8" id="KW-1185">Reference proteome</keyword>